<evidence type="ECO:0000313" key="4">
    <source>
        <dbReference type="Proteomes" id="UP000264702"/>
    </source>
</evidence>
<dbReference type="Gene3D" id="3.30.2310.20">
    <property type="entry name" value="RelE-like"/>
    <property type="match status" value="1"/>
</dbReference>
<evidence type="ECO:0000313" key="3">
    <source>
        <dbReference type="EMBL" id="RFU15666.1"/>
    </source>
</evidence>
<accession>A0A372IL67</accession>
<dbReference type="AlphaFoldDB" id="A0A372IL67"/>
<protein>
    <submittedName>
        <fullName evidence="3">Type II toxin-antitoxin system RelE/ParE family toxin</fullName>
    </submittedName>
</protein>
<dbReference type="OrthoDB" id="9798046at2"/>
<organism evidence="3 4">
    <name type="scientific">Paracidobacterium acidisoli</name>
    <dbReference type="NCBI Taxonomy" id="2303751"/>
    <lineage>
        <taxon>Bacteria</taxon>
        <taxon>Pseudomonadati</taxon>
        <taxon>Acidobacteriota</taxon>
        <taxon>Terriglobia</taxon>
        <taxon>Terriglobales</taxon>
        <taxon>Acidobacteriaceae</taxon>
        <taxon>Paracidobacterium</taxon>
    </lineage>
</organism>
<dbReference type="InterPro" id="IPR035093">
    <property type="entry name" value="RelE/ParE_toxin_dom_sf"/>
</dbReference>
<dbReference type="EMBL" id="QVQT01000005">
    <property type="protein sequence ID" value="RFU15666.1"/>
    <property type="molecule type" value="Genomic_DNA"/>
</dbReference>
<comment type="caution">
    <text evidence="3">The sequence shown here is derived from an EMBL/GenBank/DDBJ whole genome shotgun (WGS) entry which is preliminary data.</text>
</comment>
<dbReference type="RefSeq" id="WP_117301259.1">
    <property type="nucleotide sequence ID" value="NZ_QVQT02000005.1"/>
</dbReference>
<dbReference type="NCBIfam" id="TIGR02385">
    <property type="entry name" value="RelE_StbE"/>
    <property type="match status" value="1"/>
</dbReference>
<evidence type="ECO:0000256" key="2">
    <source>
        <dbReference type="ARBA" id="ARBA00022649"/>
    </source>
</evidence>
<sequence>MAEIVWSSSALARLQEIRAFVAMDKPDATERLAMRIVAMVEVLRQHPHAGRAGAVPGIRELIVGGTPYIILYRVEDQKVTINTIWHAAQQRRS</sequence>
<dbReference type="InterPro" id="IPR007712">
    <property type="entry name" value="RelE/ParE_toxin"/>
</dbReference>
<dbReference type="PANTHER" id="PTHR33755">
    <property type="entry name" value="TOXIN PARE1-RELATED"/>
    <property type="match status" value="1"/>
</dbReference>
<dbReference type="Proteomes" id="UP000264702">
    <property type="component" value="Unassembled WGS sequence"/>
</dbReference>
<gene>
    <name evidence="3" type="ORF">D0Y96_14500</name>
</gene>
<reference evidence="3 4" key="1">
    <citation type="submission" date="2018-08" db="EMBL/GenBank/DDBJ databases">
        <title>Acidipila sp. 4G-K13, an acidobacterium isolated from forest soil.</title>
        <authorList>
            <person name="Gao Z.-H."/>
            <person name="Qiu L.-H."/>
        </authorList>
    </citation>
    <scope>NUCLEOTIDE SEQUENCE [LARGE SCALE GENOMIC DNA]</scope>
    <source>
        <strain evidence="3 4">4G-K13</strain>
    </source>
</reference>
<dbReference type="InterPro" id="IPR051803">
    <property type="entry name" value="TA_system_RelE-like_toxin"/>
</dbReference>
<name>A0A372IL67_9BACT</name>
<keyword evidence="2" id="KW-1277">Toxin-antitoxin system</keyword>
<dbReference type="Pfam" id="PF05016">
    <property type="entry name" value="ParE_toxin"/>
    <property type="match status" value="1"/>
</dbReference>
<keyword evidence="4" id="KW-1185">Reference proteome</keyword>
<proteinExistence type="inferred from homology"/>
<comment type="similarity">
    <text evidence="1">Belongs to the RelE toxin family.</text>
</comment>
<evidence type="ECO:0000256" key="1">
    <source>
        <dbReference type="ARBA" id="ARBA00006226"/>
    </source>
</evidence>